<dbReference type="Pfam" id="PF08719">
    <property type="entry name" value="NADAR"/>
    <property type="match status" value="1"/>
</dbReference>
<dbReference type="Proteomes" id="UP000887561">
    <property type="component" value="Unplaced"/>
</dbReference>
<feature type="region of interest" description="Disordered" evidence="1">
    <location>
        <begin position="209"/>
        <end position="239"/>
    </location>
</feature>
<proteinExistence type="predicted"/>
<dbReference type="InterPro" id="IPR012816">
    <property type="entry name" value="NADAR"/>
</dbReference>
<dbReference type="Gene3D" id="1.10.357.40">
    <property type="entry name" value="YbiA-like"/>
    <property type="match status" value="1"/>
</dbReference>
<feature type="region of interest" description="Disordered" evidence="1">
    <location>
        <begin position="108"/>
        <end position="128"/>
    </location>
</feature>
<sequence length="605" mass="69211">MNSLTKFSFDSVREHSQQDSDINTDCDMRSTNQKQRSSEDIVHAAFPHKQEIVEEIKPKIKISSIFVLPSKKAKQEAIDEELEHLINPVVSSKSLPSVLNLNRPSVATTLERNKSPESADIPPQNDAKLPSLDLKPAINLNLKCEGPLPQNVDKPSATETEDLSDRDFRQVDNPVVNLEFDIASIPLPDEIPGHNVPAYHYPCWRPPTPPLPEPQEEERHTESCSIENFNFPPPPPKFVSKSSIQVSGESLLNSQSEKPSNKRKLSISVPEPVAVSTFEFINNAPTTPVNSQTEKLPNQRNFQTSINETVTCQIQTPILQSWRLTSERQLQQDKLDESSEFKKPSFRKRLRSDINEDISDKSYLTNTSNDAGSPSISDYIYPPKDIEEMVSKKNFFPSPTKSRCTNRIVPVIFSFNLTPIAPFFTSSYCFSNHYMVDYLKIDGQFFCCAEQYYMFYKAKVFNDRKAMSDIMRTRDPKFMKRIGSQVVGFDQSKWFKISIQVMAIATYYKYSLNRDLRLQLFETSGAEIIEVNPTDKRWGIGLPMDDWRIRDKNEWKGTNILGRMLTMCRDKLLQNPKFSHDKNLMLKEIKESLDAARSVGCLVER</sequence>
<dbReference type="WBParaSite" id="scaffold6822_cov208.g11310">
    <property type="protein sequence ID" value="scaffold6822_cov208.g11310"/>
    <property type="gene ID" value="scaffold6822_cov208.g11310"/>
</dbReference>
<protein>
    <submittedName>
        <fullName evidence="4">NADAR domain-containing protein</fullName>
    </submittedName>
</protein>
<feature type="region of interest" description="Disordered" evidence="1">
    <location>
        <begin position="1"/>
        <end position="41"/>
    </location>
</feature>
<accession>A0A915MZA6</accession>
<reference evidence="4" key="1">
    <citation type="submission" date="2022-11" db="UniProtKB">
        <authorList>
            <consortium name="WormBaseParasite"/>
        </authorList>
    </citation>
    <scope>IDENTIFICATION</scope>
</reference>
<dbReference type="AlphaFoldDB" id="A0A915MZA6"/>
<feature type="region of interest" description="Disordered" evidence="1">
    <location>
        <begin position="145"/>
        <end position="166"/>
    </location>
</feature>
<dbReference type="InterPro" id="IPR037238">
    <property type="entry name" value="YbiA-like_sf"/>
</dbReference>
<evidence type="ECO:0000313" key="4">
    <source>
        <dbReference type="WBParaSite" id="scaffold6822_cov208.g11310"/>
    </source>
</evidence>
<feature type="domain" description="NADAR" evidence="2">
    <location>
        <begin position="426"/>
        <end position="572"/>
    </location>
</feature>
<organism evidence="3 4">
    <name type="scientific">Meloidogyne javanica</name>
    <name type="common">Root-knot nematode worm</name>
    <dbReference type="NCBI Taxonomy" id="6303"/>
    <lineage>
        <taxon>Eukaryota</taxon>
        <taxon>Metazoa</taxon>
        <taxon>Ecdysozoa</taxon>
        <taxon>Nematoda</taxon>
        <taxon>Chromadorea</taxon>
        <taxon>Rhabditida</taxon>
        <taxon>Tylenchina</taxon>
        <taxon>Tylenchomorpha</taxon>
        <taxon>Tylenchoidea</taxon>
        <taxon>Meloidogynidae</taxon>
        <taxon>Meloidogyninae</taxon>
        <taxon>Meloidogyne</taxon>
        <taxon>Meloidogyne incognita group</taxon>
    </lineage>
</organism>
<evidence type="ECO:0000256" key="1">
    <source>
        <dbReference type="SAM" id="MobiDB-lite"/>
    </source>
</evidence>
<feature type="compositionally biased region" description="Polar residues" evidence="1">
    <location>
        <begin position="19"/>
        <end position="35"/>
    </location>
</feature>
<evidence type="ECO:0000259" key="2">
    <source>
        <dbReference type="Pfam" id="PF08719"/>
    </source>
</evidence>
<dbReference type="CDD" id="cd15457">
    <property type="entry name" value="NADAR"/>
    <property type="match status" value="1"/>
</dbReference>
<dbReference type="SUPFAM" id="SSF143990">
    <property type="entry name" value="YbiA-like"/>
    <property type="match status" value="1"/>
</dbReference>
<name>A0A915MZA6_MELJA</name>
<dbReference type="NCBIfam" id="TIGR02464">
    <property type="entry name" value="ribofla_fusion"/>
    <property type="match status" value="1"/>
</dbReference>
<evidence type="ECO:0000313" key="3">
    <source>
        <dbReference type="Proteomes" id="UP000887561"/>
    </source>
</evidence>
<keyword evidence="3" id="KW-1185">Reference proteome</keyword>